<gene>
    <name evidence="6" type="ORF">ACE5LO_09275</name>
</gene>
<protein>
    <recommendedName>
        <fullName evidence="2">Thymidylate kinase</fullName>
    </recommendedName>
</protein>
<feature type="domain" description="Thymidylate kinase-like" evidence="5">
    <location>
        <begin position="8"/>
        <end position="192"/>
    </location>
</feature>
<dbReference type="InterPro" id="IPR039430">
    <property type="entry name" value="Thymidylate_kin-like_dom"/>
</dbReference>
<organism evidence="6 7">
    <name type="scientific">Paenibacillus medicaginis</name>
    <dbReference type="NCBI Taxonomy" id="1470560"/>
    <lineage>
        <taxon>Bacteria</taxon>
        <taxon>Bacillati</taxon>
        <taxon>Bacillota</taxon>
        <taxon>Bacilli</taxon>
        <taxon>Bacillales</taxon>
        <taxon>Paenibacillaceae</taxon>
        <taxon>Paenibacillus</taxon>
    </lineage>
</organism>
<evidence type="ECO:0000313" key="6">
    <source>
        <dbReference type="EMBL" id="MFB5760583.1"/>
    </source>
</evidence>
<keyword evidence="3" id="KW-0547">Nucleotide-binding</keyword>
<dbReference type="PANTHER" id="PTHR10344">
    <property type="entry name" value="THYMIDYLATE KINASE"/>
    <property type="match status" value="1"/>
</dbReference>
<keyword evidence="6" id="KW-0418">Kinase</keyword>
<evidence type="ECO:0000256" key="1">
    <source>
        <dbReference type="ARBA" id="ARBA00009776"/>
    </source>
</evidence>
<dbReference type="InterPro" id="IPR027417">
    <property type="entry name" value="P-loop_NTPase"/>
</dbReference>
<accession>A0ABV5BZ86</accession>
<dbReference type="RefSeq" id="WP_375519727.1">
    <property type="nucleotide sequence ID" value="NZ_JBHIRY010000006.1"/>
</dbReference>
<reference evidence="6 7" key="1">
    <citation type="submission" date="2024-09" db="EMBL/GenBank/DDBJ databases">
        <title>Paenibacillus zeirhizospherea sp. nov., isolated from surface of the maize (Zea mays) roots in a horticulture field, Hungary.</title>
        <authorList>
            <person name="Marton D."/>
            <person name="Farkas M."/>
            <person name="Bedics A."/>
            <person name="Toth E."/>
            <person name="Tancsics A."/>
            <person name="Boka K."/>
            <person name="Marati G."/>
            <person name="Kriszt B."/>
            <person name="Cserhati M."/>
        </authorList>
    </citation>
    <scope>NUCLEOTIDE SEQUENCE [LARGE SCALE GENOMIC DNA]</scope>
    <source>
        <strain evidence="6 7">JCM 18446</strain>
    </source>
</reference>
<proteinExistence type="inferred from homology"/>
<dbReference type="Pfam" id="PF02223">
    <property type="entry name" value="Thymidylate_kin"/>
    <property type="match status" value="1"/>
</dbReference>
<dbReference type="Proteomes" id="UP001580430">
    <property type="component" value="Unassembled WGS sequence"/>
</dbReference>
<evidence type="ECO:0000256" key="4">
    <source>
        <dbReference type="ARBA" id="ARBA00022840"/>
    </source>
</evidence>
<comment type="caution">
    <text evidence="6">The sequence shown here is derived from an EMBL/GenBank/DDBJ whole genome shotgun (WGS) entry which is preliminary data.</text>
</comment>
<dbReference type="Gene3D" id="3.40.50.300">
    <property type="entry name" value="P-loop containing nucleotide triphosphate hydrolases"/>
    <property type="match status" value="1"/>
</dbReference>
<keyword evidence="4" id="KW-0067">ATP-binding</keyword>
<dbReference type="PANTHER" id="PTHR10344:SF4">
    <property type="entry name" value="UMP-CMP KINASE 2, MITOCHONDRIAL"/>
    <property type="match status" value="1"/>
</dbReference>
<evidence type="ECO:0000313" key="7">
    <source>
        <dbReference type="Proteomes" id="UP001580430"/>
    </source>
</evidence>
<keyword evidence="7" id="KW-1185">Reference proteome</keyword>
<comment type="similarity">
    <text evidence="1">Belongs to the thymidylate kinase family.</text>
</comment>
<dbReference type="EMBL" id="JBHIRY010000006">
    <property type="protein sequence ID" value="MFB5760583.1"/>
    <property type="molecule type" value="Genomic_DNA"/>
</dbReference>
<keyword evidence="6" id="KW-0808">Transferase</keyword>
<name>A0ABV5BZ86_9BACL</name>
<evidence type="ECO:0000256" key="3">
    <source>
        <dbReference type="ARBA" id="ARBA00022741"/>
    </source>
</evidence>
<evidence type="ECO:0000259" key="5">
    <source>
        <dbReference type="Pfam" id="PF02223"/>
    </source>
</evidence>
<evidence type="ECO:0000256" key="2">
    <source>
        <dbReference type="ARBA" id="ARBA00017144"/>
    </source>
</evidence>
<dbReference type="SUPFAM" id="SSF52540">
    <property type="entry name" value="P-loop containing nucleoside triphosphate hydrolases"/>
    <property type="match status" value="1"/>
</dbReference>
<sequence>MNGKLLAVEGISGAGKTTLAHKLVDILTSNGLKAVYNHGAFSFTDVGRTFKNYTRTTPELFSSSYYIADLVQNTLLNIKPLLQDGYIIVQDRYYDSIISYVLAGGIYTDQKIDIQPIVDLYLELDLLIEPDLFVWCHAPQQTIINRLSHSDSSELQHHRYINHPDFILLVQQQFQRLFEKKANTTVVLDTQDGAFVDTVYSQILHNIVLSQPLKK</sequence>
<dbReference type="GO" id="GO:0016301">
    <property type="term" value="F:kinase activity"/>
    <property type="evidence" value="ECO:0007669"/>
    <property type="project" value="UniProtKB-KW"/>
</dbReference>